<comment type="caution">
    <text evidence="3">The sequence shown here is derived from an EMBL/GenBank/DDBJ whole genome shotgun (WGS) entry which is preliminary data.</text>
</comment>
<evidence type="ECO:0000313" key="4">
    <source>
        <dbReference type="Proteomes" id="UP000637578"/>
    </source>
</evidence>
<keyword evidence="4" id="KW-1185">Reference proteome</keyword>
<evidence type="ECO:0000256" key="1">
    <source>
        <dbReference type="SAM" id="MobiDB-lite"/>
    </source>
</evidence>
<reference evidence="3" key="1">
    <citation type="journal article" date="2014" name="Int. J. Syst. Evol. Microbiol.">
        <title>Complete genome sequence of Corynebacterium casei LMG S-19264T (=DSM 44701T), isolated from a smear-ripened cheese.</title>
        <authorList>
            <consortium name="US DOE Joint Genome Institute (JGI-PGF)"/>
            <person name="Walter F."/>
            <person name="Albersmeier A."/>
            <person name="Kalinowski J."/>
            <person name="Ruckert C."/>
        </authorList>
    </citation>
    <scope>NUCLEOTIDE SEQUENCE</scope>
    <source>
        <strain evidence="3">CGMCC 4.5737</strain>
    </source>
</reference>
<feature type="transmembrane region" description="Helical" evidence="2">
    <location>
        <begin position="74"/>
        <end position="96"/>
    </location>
</feature>
<dbReference type="Pfam" id="PF10067">
    <property type="entry name" value="DUF2306"/>
    <property type="match status" value="1"/>
</dbReference>
<gene>
    <name evidence="3" type="ORF">GCM10012275_49550</name>
</gene>
<feature type="transmembrane region" description="Helical" evidence="2">
    <location>
        <begin position="108"/>
        <end position="130"/>
    </location>
</feature>
<keyword evidence="2" id="KW-0472">Membrane</keyword>
<dbReference type="RefSeq" id="WP_229686704.1">
    <property type="nucleotide sequence ID" value="NZ_BMMK01000029.1"/>
</dbReference>
<dbReference type="EMBL" id="BMMK01000029">
    <property type="protein sequence ID" value="GGM72986.1"/>
    <property type="molecule type" value="Genomic_DNA"/>
</dbReference>
<feature type="region of interest" description="Disordered" evidence="1">
    <location>
        <begin position="1"/>
        <end position="22"/>
    </location>
</feature>
<feature type="transmembrane region" description="Helical" evidence="2">
    <location>
        <begin position="142"/>
        <end position="159"/>
    </location>
</feature>
<feature type="transmembrane region" description="Helical" evidence="2">
    <location>
        <begin position="171"/>
        <end position="198"/>
    </location>
</feature>
<evidence type="ECO:0000256" key="2">
    <source>
        <dbReference type="SAM" id="Phobius"/>
    </source>
</evidence>
<feature type="transmembrane region" description="Helical" evidence="2">
    <location>
        <begin position="218"/>
        <end position="234"/>
    </location>
</feature>
<evidence type="ECO:0008006" key="5">
    <source>
        <dbReference type="Google" id="ProtNLM"/>
    </source>
</evidence>
<dbReference type="AlphaFoldDB" id="A0A8J3CC94"/>
<dbReference type="Proteomes" id="UP000637578">
    <property type="component" value="Unassembled WGS sequence"/>
</dbReference>
<keyword evidence="2" id="KW-0812">Transmembrane</keyword>
<reference evidence="3" key="2">
    <citation type="submission" date="2020-09" db="EMBL/GenBank/DDBJ databases">
        <authorList>
            <person name="Sun Q."/>
            <person name="Zhou Y."/>
        </authorList>
    </citation>
    <scope>NUCLEOTIDE SEQUENCE</scope>
    <source>
        <strain evidence="3">CGMCC 4.5737</strain>
    </source>
</reference>
<dbReference type="InterPro" id="IPR018750">
    <property type="entry name" value="DUF2306_membrane"/>
</dbReference>
<proteinExistence type="predicted"/>
<organism evidence="3 4">
    <name type="scientific">Longimycelium tulufanense</name>
    <dbReference type="NCBI Taxonomy" id="907463"/>
    <lineage>
        <taxon>Bacteria</taxon>
        <taxon>Bacillati</taxon>
        <taxon>Actinomycetota</taxon>
        <taxon>Actinomycetes</taxon>
        <taxon>Pseudonocardiales</taxon>
        <taxon>Pseudonocardiaceae</taxon>
        <taxon>Longimycelium</taxon>
    </lineage>
</organism>
<name>A0A8J3CC94_9PSEU</name>
<accession>A0A8J3CC94</accession>
<protein>
    <recommendedName>
        <fullName evidence="5">DUF2306 domain-containing protein</fullName>
    </recommendedName>
</protein>
<sequence>MDTEIAEARPGQQRTAARSVTPRRPRWWQRPWIAPLMVGSVAFLAFSLPPYLTFDPAQSRLPLREGFAPHYPMLVAHILFGTVALLTCCLQVWPWFRQRHPVAHRIVGRVYVFAGMIPTALTGLVVALAAVTSGVAGKVGNSLLVVVWVAVTFAGFRAARQRRFGEHRRWMIRGFALMTSIVVNRLWVVLCIAALQPFAATYFGGDEVAMNQAAVDTAIWLSWVVNLLIAEWWLERRKKPRGGAPAANRRSAVAASA</sequence>
<evidence type="ECO:0000313" key="3">
    <source>
        <dbReference type="EMBL" id="GGM72986.1"/>
    </source>
</evidence>
<keyword evidence="2" id="KW-1133">Transmembrane helix</keyword>
<feature type="transmembrane region" description="Helical" evidence="2">
    <location>
        <begin position="32"/>
        <end position="54"/>
    </location>
</feature>